<comment type="caution">
    <text evidence="1">The sequence shown here is derived from an EMBL/GenBank/DDBJ whole genome shotgun (WGS) entry which is preliminary data.</text>
</comment>
<accession>A0A0F9H784</accession>
<dbReference type="EMBL" id="LAZR01017825">
    <property type="protein sequence ID" value="KKL98816.1"/>
    <property type="molecule type" value="Genomic_DNA"/>
</dbReference>
<dbReference type="PROSITE" id="PS51257">
    <property type="entry name" value="PROKAR_LIPOPROTEIN"/>
    <property type="match status" value="1"/>
</dbReference>
<organism evidence="1">
    <name type="scientific">marine sediment metagenome</name>
    <dbReference type="NCBI Taxonomy" id="412755"/>
    <lineage>
        <taxon>unclassified sequences</taxon>
        <taxon>metagenomes</taxon>
        <taxon>ecological metagenomes</taxon>
    </lineage>
</organism>
<sequence length="225" mass="24072">MFKKRLLLRLLILPLLLMVLVAGVACGMEGDPLADMYTEDLYPGTTNTYDVGSLTLEYRNGYFADLFVDGVSVEGKVFPLINTYVSGTGTAGADNTAQDVKTVVIPANTLTQVNDRIRVRVYWMGDTGAAITAEAKVNGITIATSQDVGGANFFATESWVHYVDATHANIIENGIYPATGAASVANQIGFDWTSDQNVVISQTAAAGNHIIIYAIFLDVLPKGVI</sequence>
<evidence type="ECO:0000313" key="1">
    <source>
        <dbReference type="EMBL" id="KKL98816.1"/>
    </source>
</evidence>
<reference evidence="1" key="1">
    <citation type="journal article" date="2015" name="Nature">
        <title>Complex archaea that bridge the gap between prokaryotes and eukaryotes.</title>
        <authorList>
            <person name="Spang A."/>
            <person name="Saw J.H."/>
            <person name="Jorgensen S.L."/>
            <person name="Zaremba-Niedzwiedzka K."/>
            <person name="Martijn J."/>
            <person name="Lind A.E."/>
            <person name="van Eijk R."/>
            <person name="Schleper C."/>
            <person name="Guy L."/>
            <person name="Ettema T.J."/>
        </authorList>
    </citation>
    <scope>NUCLEOTIDE SEQUENCE</scope>
</reference>
<protein>
    <submittedName>
        <fullName evidence="1">Uncharacterized protein</fullName>
    </submittedName>
</protein>
<dbReference type="AlphaFoldDB" id="A0A0F9H784"/>
<proteinExistence type="predicted"/>
<name>A0A0F9H784_9ZZZZ</name>
<gene>
    <name evidence="1" type="ORF">LCGC14_1820650</name>
</gene>